<evidence type="ECO:0000313" key="2">
    <source>
        <dbReference type="EMBL" id="RMA72986.1"/>
    </source>
</evidence>
<keyword evidence="3" id="KW-1185">Reference proteome</keyword>
<organism evidence="2 3">
    <name type="scientific">Flavobacterium weaverense</name>
    <dbReference type="NCBI Taxonomy" id="271156"/>
    <lineage>
        <taxon>Bacteria</taxon>
        <taxon>Pseudomonadati</taxon>
        <taxon>Bacteroidota</taxon>
        <taxon>Flavobacteriia</taxon>
        <taxon>Flavobacteriales</taxon>
        <taxon>Flavobacteriaceae</taxon>
        <taxon>Flavobacterium</taxon>
    </lineage>
</organism>
<dbReference type="OrthoDB" id="661329at2"/>
<gene>
    <name evidence="2" type="ORF">BC961_2582</name>
</gene>
<evidence type="ECO:0000256" key="1">
    <source>
        <dbReference type="SAM" id="SignalP"/>
    </source>
</evidence>
<comment type="caution">
    <text evidence="2">The sequence shown here is derived from an EMBL/GenBank/DDBJ whole genome shotgun (WGS) entry which is preliminary data.</text>
</comment>
<keyword evidence="1" id="KW-0732">Signal</keyword>
<name>A0A3L9ZKB1_9FLAO</name>
<feature type="chain" id="PRO_5018201008" evidence="1">
    <location>
        <begin position="26"/>
        <end position="266"/>
    </location>
</feature>
<proteinExistence type="predicted"/>
<dbReference type="EMBL" id="REFH01000011">
    <property type="protein sequence ID" value="RMA72986.1"/>
    <property type="molecule type" value="Genomic_DNA"/>
</dbReference>
<dbReference type="Proteomes" id="UP000280368">
    <property type="component" value="Unassembled WGS sequence"/>
</dbReference>
<dbReference type="RefSeq" id="WP_121926171.1">
    <property type="nucleotide sequence ID" value="NZ_CBCSGA010000010.1"/>
</dbReference>
<reference evidence="2 3" key="1">
    <citation type="submission" date="2018-10" db="EMBL/GenBank/DDBJ databases">
        <title>Genomic Encyclopedia of Archaeal and Bacterial Type Strains, Phase II (KMG-II): from individual species to whole genera.</title>
        <authorList>
            <person name="Goeker M."/>
        </authorList>
    </citation>
    <scope>NUCLEOTIDE SEQUENCE [LARGE SCALE GENOMIC DNA]</scope>
    <source>
        <strain evidence="2 3">DSM 19727</strain>
    </source>
</reference>
<evidence type="ECO:0000313" key="3">
    <source>
        <dbReference type="Proteomes" id="UP000280368"/>
    </source>
</evidence>
<sequence length="266" mass="30849">MTLQLNIKKTLITAMLSLFALSTYAQFSPPGLGKVKNASWFAFGIKQSLDTLRKKESTTYIGIGRKSTPDDSDPFNKMGLLVLNQEFSNKFLKNWQYSFGLSYRRQNEYESTAPYETADPAIKQEFRIYGRYAYLTGTDKLKWKTTIRQEYRKFFNPDFTKSSEDYQLRTRFKTQLNIDLGTQKLHHIIGSAEALFSTSKRNQPVDEWTKFEYKESRFSLFYSLTPKEIPFTFDVGYGYNLIGKKSNKVDVNILALGVTWSNPFSN</sequence>
<accession>A0A3L9ZKB1</accession>
<feature type="signal peptide" evidence="1">
    <location>
        <begin position="1"/>
        <end position="25"/>
    </location>
</feature>
<dbReference type="AlphaFoldDB" id="A0A3L9ZKB1"/>
<protein>
    <submittedName>
        <fullName evidence="2">Uncharacterized protein DUF2490</fullName>
    </submittedName>
</protein>